<feature type="domain" description="Cilia- and flagella-associated protein 69 ARM repeats" evidence="2">
    <location>
        <begin position="1"/>
        <end position="688"/>
    </location>
</feature>
<dbReference type="EMBL" id="AMQN01000656">
    <property type="status" value="NOT_ANNOTATED_CDS"/>
    <property type="molecule type" value="Genomic_DNA"/>
</dbReference>
<dbReference type="PANTHER" id="PTHR14716">
    <property type="entry name" value="CILIA- AND FLAGELLA-ASSOCIATED PROTEIN 69"/>
    <property type="match status" value="1"/>
</dbReference>
<reference evidence="4" key="3">
    <citation type="submission" date="2015-06" db="UniProtKB">
        <authorList>
            <consortium name="EnsemblMetazoa"/>
        </authorList>
    </citation>
    <scope>IDENTIFICATION</scope>
</reference>
<dbReference type="GO" id="GO:1902093">
    <property type="term" value="P:positive regulation of flagellated sperm motility"/>
    <property type="evidence" value="ECO:0007669"/>
    <property type="project" value="TreeGrafter"/>
</dbReference>
<proteinExistence type="predicted"/>
<dbReference type="SUPFAM" id="SSF48371">
    <property type="entry name" value="ARM repeat"/>
    <property type="match status" value="1"/>
</dbReference>
<dbReference type="GO" id="GO:0097225">
    <property type="term" value="C:sperm midpiece"/>
    <property type="evidence" value="ECO:0007669"/>
    <property type="project" value="TreeGrafter"/>
</dbReference>
<evidence type="ECO:0000259" key="2">
    <source>
        <dbReference type="Pfam" id="PF21049"/>
    </source>
</evidence>
<protein>
    <recommendedName>
        <fullName evidence="2">Cilia- and flagella-associated protein 69 ARM repeats domain-containing protein</fullName>
    </recommendedName>
</protein>
<evidence type="ECO:0000313" key="5">
    <source>
        <dbReference type="Proteomes" id="UP000014760"/>
    </source>
</evidence>
<dbReference type="HOGENOM" id="CLU_322533_0_0_1"/>
<dbReference type="Gene3D" id="1.25.10.10">
    <property type="entry name" value="Leucine-rich Repeat Variant"/>
    <property type="match status" value="2"/>
</dbReference>
<reference evidence="3 5" key="2">
    <citation type="journal article" date="2013" name="Nature">
        <title>Insights into bilaterian evolution from three spiralian genomes.</title>
        <authorList>
            <person name="Simakov O."/>
            <person name="Marletaz F."/>
            <person name="Cho S.J."/>
            <person name="Edsinger-Gonzales E."/>
            <person name="Havlak P."/>
            <person name="Hellsten U."/>
            <person name="Kuo D.H."/>
            <person name="Larsson T."/>
            <person name="Lv J."/>
            <person name="Arendt D."/>
            <person name="Savage R."/>
            <person name="Osoegawa K."/>
            <person name="de Jong P."/>
            <person name="Grimwood J."/>
            <person name="Chapman J.A."/>
            <person name="Shapiro H."/>
            <person name="Aerts A."/>
            <person name="Otillar R.P."/>
            <person name="Terry A.Y."/>
            <person name="Boore J.L."/>
            <person name="Grigoriev I.V."/>
            <person name="Lindberg D.R."/>
            <person name="Seaver E.C."/>
            <person name="Weisblat D.A."/>
            <person name="Putnam N.H."/>
            <person name="Rokhsar D.S."/>
        </authorList>
    </citation>
    <scope>NUCLEOTIDE SEQUENCE</scope>
    <source>
        <strain evidence="3 5">I ESC-2004</strain>
    </source>
</reference>
<dbReference type="OrthoDB" id="191673at2759"/>
<dbReference type="GO" id="GO:0097730">
    <property type="term" value="C:non-motile cilium"/>
    <property type="evidence" value="ECO:0007669"/>
    <property type="project" value="TreeGrafter"/>
</dbReference>
<feature type="coiled-coil region" evidence="1">
    <location>
        <begin position="730"/>
        <end position="757"/>
    </location>
</feature>
<gene>
    <name evidence="3" type="ORF">CAPTEDRAFT_176397</name>
</gene>
<reference evidence="5" key="1">
    <citation type="submission" date="2012-12" db="EMBL/GenBank/DDBJ databases">
        <authorList>
            <person name="Hellsten U."/>
            <person name="Grimwood J."/>
            <person name="Chapman J.A."/>
            <person name="Shapiro H."/>
            <person name="Aerts A."/>
            <person name="Otillar R.P."/>
            <person name="Terry A.Y."/>
            <person name="Boore J.L."/>
            <person name="Simakov O."/>
            <person name="Marletaz F."/>
            <person name="Cho S.-J."/>
            <person name="Edsinger-Gonzales E."/>
            <person name="Havlak P."/>
            <person name="Kuo D.-H."/>
            <person name="Larsson T."/>
            <person name="Lv J."/>
            <person name="Arendt D."/>
            <person name="Savage R."/>
            <person name="Osoegawa K."/>
            <person name="de Jong P."/>
            <person name="Lindberg D.R."/>
            <person name="Seaver E.C."/>
            <person name="Weisblat D.A."/>
            <person name="Putnam N.H."/>
            <person name="Grigoriev I.V."/>
            <person name="Rokhsar D.S."/>
        </authorList>
    </citation>
    <scope>NUCLEOTIDE SEQUENCE</scope>
    <source>
        <strain evidence="5">I ESC-2004</strain>
    </source>
</reference>
<dbReference type="EMBL" id="KB293808">
    <property type="protein sequence ID" value="ELU15468.1"/>
    <property type="molecule type" value="Genomic_DNA"/>
</dbReference>
<dbReference type="InterPro" id="IPR016024">
    <property type="entry name" value="ARM-type_fold"/>
</dbReference>
<organism evidence="3">
    <name type="scientific">Capitella teleta</name>
    <name type="common">Polychaete worm</name>
    <dbReference type="NCBI Taxonomy" id="283909"/>
    <lineage>
        <taxon>Eukaryota</taxon>
        <taxon>Metazoa</taxon>
        <taxon>Spiralia</taxon>
        <taxon>Lophotrochozoa</taxon>
        <taxon>Annelida</taxon>
        <taxon>Polychaeta</taxon>
        <taxon>Sedentaria</taxon>
        <taxon>Scolecida</taxon>
        <taxon>Capitellidae</taxon>
        <taxon>Capitella</taxon>
    </lineage>
</organism>
<keyword evidence="1" id="KW-0175">Coiled coil</keyword>
<dbReference type="Pfam" id="PF21049">
    <property type="entry name" value="CFA69_ARM_rpt"/>
    <property type="match status" value="1"/>
</dbReference>
<name>R7V9D8_CAPTE</name>
<evidence type="ECO:0000256" key="1">
    <source>
        <dbReference type="SAM" id="Coils"/>
    </source>
</evidence>
<evidence type="ECO:0000313" key="3">
    <source>
        <dbReference type="EMBL" id="ELU15468.1"/>
    </source>
</evidence>
<dbReference type="InterPro" id="IPR011989">
    <property type="entry name" value="ARM-like"/>
</dbReference>
<dbReference type="AlphaFoldDB" id="R7V9D8"/>
<dbReference type="STRING" id="283909.R7V9D8"/>
<sequence>MKDLVAVFKVLNICADRIEESSVYIDPMIEIIRLCGIPFLKEKSSDEIAFEQIAIESVAQLGYLMRVPCPGVRNEICNTLITFYCAKNAGQMRTLFFPGHKANTLDYNQRILEKSDVAETLVKSLALIEEDTEIRSSVLGVLQRLSRKSASNCDQMLQADGANRLCSRLNDSDPSGQLMFRSIDILWNILELGKREEFAKQLSNNNCINQLRDAFIHFLTQGFSHYQRQLRNDLLVIATLIATHATRAPFIETGFVKQLTLFATFQEVKSHNALVRHLKLMKNQEDFELKKLLINILVVLSKDPAVIPIFSEGKLLLALFSYVKANERVMPPQDWTVAQFEEIQLLALSALTTLCPLMEEEYMTCQGSTRLLLLLEWCFGSDEFGGHGNSFHGAGGRGNKRAQMRHCLRLIRSMVSNGKENILQDLADQGAITQLTTILSRFLQIRSKRTEDSIDIEIQTDMLIILSALCENDMHRKELFGSQGVDVVVDFLNTDPHLLSSGLGHHRLLLSAVDCVWCAIVGCYVTEDYFLEKEGVFFLIDLLQNSPKNMHNLILGCLLDIAESPKTIAHIAAWRGPLDISAAHLLCDIWREEEEEIGVQRDELGAIKDIHRPLMGGLQEQQGVIAVPANCPSQAIVDVSENMRAKLYALFCKTGFIELPGLTTEDHVTLTIIEHYMDFKLGEVWSEIQQELVQEEVRPVTPDLQALEAISRTIEERAEHVLQVQKELTEAQHQQDLIDEQEQYAEIRENHRQKEKAIKNFNEFVARTSNHLLLRAAKERQELSVDASRVQSNYKAQDNFHATDISNLNTTTFGGRCIQVESTPLALTGGLLVNYDSTTGTIKPRKYTEEEN</sequence>
<dbReference type="InterPro" id="IPR048733">
    <property type="entry name" value="CFA69_ARM_dom"/>
</dbReference>
<dbReference type="InterPro" id="IPR048732">
    <property type="entry name" value="CFA69"/>
</dbReference>
<dbReference type="PANTHER" id="PTHR14716:SF0">
    <property type="entry name" value="CILIA- AND FLAGELLA-ASSOCIATED PROTEIN 69"/>
    <property type="match status" value="1"/>
</dbReference>
<accession>R7V9D8</accession>
<dbReference type="OMA" id="TINSDLC"/>
<dbReference type="Proteomes" id="UP000014760">
    <property type="component" value="Unassembled WGS sequence"/>
</dbReference>
<evidence type="ECO:0000313" key="4">
    <source>
        <dbReference type="EnsemblMetazoa" id="CapteP176397"/>
    </source>
</evidence>
<keyword evidence="5" id="KW-1185">Reference proteome</keyword>
<dbReference type="EnsemblMetazoa" id="CapteT176397">
    <property type="protein sequence ID" value="CapteP176397"/>
    <property type="gene ID" value="CapteG176397"/>
</dbReference>